<accession>Q7RDG0</accession>
<reference evidence="1 2" key="1">
    <citation type="journal article" date="2002" name="Nature">
        <title>Genome sequence and comparative analysis of the model rodent malaria parasite Plasmodium yoelii yoelii.</title>
        <authorList>
            <person name="Carlton J.M."/>
            <person name="Angiuoli S.V."/>
            <person name="Suh B.B."/>
            <person name="Kooij T.W."/>
            <person name="Pertea M."/>
            <person name="Silva J.C."/>
            <person name="Ermolaeva M.D."/>
            <person name="Allen J.E."/>
            <person name="Selengut J.D."/>
            <person name="Koo H.L."/>
            <person name="Peterson J.D."/>
            <person name="Pop M."/>
            <person name="Kosack D.S."/>
            <person name="Shumway M.F."/>
            <person name="Bidwell S.L."/>
            <person name="Shallom S.J."/>
            <person name="van Aken S.E."/>
            <person name="Riedmuller S.B."/>
            <person name="Feldblyum T.V."/>
            <person name="Cho J.K."/>
            <person name="Quackenbush J."/>
            <person name="Sedegah M."/>
            <person name="Shoaibi A."/>
            <person name="Cummings L.M."/>
            <person name="Florens L."/>
            <person name="Yates J.R."/>
            <person name="Raine J.D."/>
            <person name="Sinden R.E."/>
            <person name="Harris M.A."/>
            <person name="Cunningham D.A."/>
            <person name="Preiser P.R."/>
            <person name="Bergman L.W."/>
            <person name="Vaidya A.B."/>
            <person name="van Lin L.H."/>
            <person name="Janse C.J."/>
            <person name="Waters A.P."/>
            <person name="Smith H.O."/>
            <person name="White O.R."/>
            <person name="Salzberg S.L."/>
            <person name="Venter J.C."/>
            <person name="Fraser C.M."/>
            <person name="Hoffman S.L."/>
            <person name="Gardner M.J."/>
            <person name="Carucci D.J."/>
        </authorList>
    </citation>
    <scope>NUCLEOTIDE SEQUENCE [LARGE SCALE GENOMIC DNA]</scope>
    <source>
        <strain evidence="1 2">17XNL</strain>
    </source>
</reference>
<name>Q7RDG0_PLAYO</name>
<gene>
    <name evidence="1" type="ORF">PY05462</name>
</gene>
<evidence type="ECO:0000313" key="2">
    <source>
        <dbReference type="Proteomes" id="UP000008553"/>
    </source>
</evidence>
<organism evidence="1 2">
    <name type="scientific">Plasmodium yoelii yoelii</name>
    <dbReference type="NCBI Taxonomy" id="73239"/>
    <lineage>
        <taxon>Eukaryota</taxon>
        <taxon>Sar</taxon>
        <taxon>Alveolata</taxon>
        <taxon>Apicomplexa</taxon>
        <taxon>Aconoidasida</taxon>
        <taxon>Haemosporida</taxon>
        <taxon>Plasmodiidae</taxon>
        <taxon>Plasmodium</taxon>
        <taxon>Plasmodium (Vinckeia)</taxon>
    </lineage>
</organism>
<dbReference type="InParanoid" id="Q7RDG0"/>
<keyword evidence="2" id="KW-1185">Reference proteome</keyword>
<feature type="non-terminal residue" evidence="1">
    <location>
        <position position="1"/>
    </location>
</feature>
<comment type="caution">
    <text evidence="1">The sequence shown here is derived from an EMBL/GenBank/DDBJ whole genome shotgun (WGS) entry which is preliminary data.</text>
</comment>
<dbReference type="EMBL" id="AABL01001737">
    <property type="protein sequence ID" value="EAA17489.1"/>
    <property type="molecule type" value="Genomic_DNA"/>
</dbReference>
<sequence>KLILFLFFEKIELPLYFLSITNQKQK</sequence>
<protein>
    <submittedName>
        <fullName evidence="1">Uncharacterized protein</fullName>
    </submittedName>
</protein>
<evidence type="ECO:0000313" key="1">
    <source>
        <dbReference type="EMBL" id="EAA17489.1"/>
    </source>
</evidence>
<dbReference type="AlphaFoldDB" id="Q7RDG0"/>
<dbReference type="Proteomes" id="UP000008553">
    <property type="component" value="Unassembled WGS sequence"/>
</dbReference>
<dbReference type="PaxDb" id="73239-Q7RDG0"/>
<proteinExistence type="predicted"/>